<evidence type="ECO:0000259" key="16">
    <source>
        <dbReference type="PROSITE" id="PS50109"/>
    </source>
</evidence>
<dbReference type="SUPFAM" id="SSF47384">
    <property type="entry name" value="Homodimeric domain of signal transducing histidine kinase"/>
    <property type="match status" value="1"/>
</dbReference>
<comment type="subcellular location">
    <subcellularLocation>
        <location evidence="2">Cell inner membrane</location>
        <topology evidence="2">Multi-pass membrane protein</topology>
    </subcellularLocation>
</comment>
<name>A0A508U0Q8_9BRAD</name>
<dbReference type="InterPro" id="IPR036890">
    <property type="entry name" value="HATPase_C_sf"/>
</dbReference>
<keyword evidence="14 15" id="KW-0472">Membrane</keyword>
<dbReference type="GO" id="GO:0000155">
    <property type="term" value="F:phosphorelay sensor kinase activity"/>
    <property type="evidence" value="ECO:0007669"/>
    <property type="project" value="InterPro"/>
</dbReference>
<dbReference type="Pfam" id="PF02518">
    <property type="entry name" value="HATPase_c"/>
    <property type="match status" value="1"/>
</dbReference>
<keyword evidence="19" id="KW-1185">Reference proteome</keyword>
<dbReference type="PROSITE" id="PS50109">
    <property type="entry name" value="HIS_KIN"/>
    <property type="match status" value="1"/>
</dbReference>
<dbReference type="InterPro" id="IPR050980">
    <property type="entry name" value="2C_sensor_his_kinase"/>
</dbReference>
<evidence type="ECO:0000256" key="9">
    <source>
        <dbReference type="ARBA" id="ARBA00022741"/>
    </source>
</evidence>
<dbReference type="EMBL" id="CAADFC020000033">
    <property type="protein sequence ID" value="VIO79976.1"/>
    <property type="molecule type" value="Genomic_DNA"/>
</dbReference>
<sequence>MSWSGKLAGLFSFRRISGQIAALILITLVLIHLLMAGYFLLRRQEPRLLTDEPVQQFVLIARIVSRTPAAERALLVSNIGRGLPNLQLRLIEDATAVAARLTAATPIVIRTLFEGQIELVRGSASEAESVLFHLADGGLLEATVGKPHMPPFFTGLWISTLLFLIMSVTLLGVWAGRALRAPLSAFARAAESFNVDRISPPFPESGPEEIRSAARALNAMQDRIAALMRDRTRMLAAISHDLRTPITRLRLRSEFIADEAHRTQTLRDLDQMQSMLESVLTLLRSGNAVKPTLVDVAALVQLVCEQFSDCGHTVRYHGPKRCKLTVRPDEIRRAVTNLVENAVRFASEVTVTLTETDQTATIEIADNGPGIPEHSKSAMLEPFVRGDEARTMDESSGFGLGLSIAQAVVQAHDGEFSLHDNAPQGLRVSIRLPRAHPA</sequence>
<dbReference type="SMART" id="SM00388">
    <property type="entry name" value="HisKA"/>
    <property type="match status" value="1"/>
</dbReference>
<feature type="transmembrane region" description="Helical" evidence="15">
    <location>
        <begin position="156"/>
        <end position="176"/>
    </location>
</feature>
<dbReference type="Gene3D" id="3.30.565.10">
    <property type="entry name" value="Histidine kinase-like ATPase, C-terminal domain"/>
    <property type="match status" value="1"/>
</dbReference>
<evidence type="ECO:0000256" key="11">
    <source>
        <dbReference type="ARBA" id="ARBA00022840"/>
    </source>
</evidence>
<evidence type="ECO:0000256" key="10">
    <source>
        <dbReference type="ARBA" id="ARBA00022777"/>
    </source>
</evidence>
<dbReference type="InterPro" id="IPR003660">
    <property type="entry name" value="HAMP_dom"/>
</dbReference>
<dbReference type="InterPro" id="IPR003661">
    <property type="entry name" value="HisK_dim/P_dom"/>
</dbReference>
<reference evidence="18" key="1">
    <citation type="submission" date="2019-02" db="EMBL/GenBank/DDBJ databases">
        <authorList>
            <person name="Pothier F.J."/>
        </authorList>
    </citation>
    <scope>NUCLEOTIDE SEQUENCE</scope>
    <source>
        <strain evidence="18">CI-1B</strain>
    </source>
</reference>
<evidence type="ECO:0000256" key="8">
    <source>
        <dbReference type="ARBA" id="ARBA00022692"/>
    </source>
</evidence>
<dbReference type="Pfam" id="PF00512">
    <property type="entry name" value="HisKA"/>
    <property type="match status" value="1"/>
</dbReference>
<keyword evidence="9" id="KW-0547">Nucleotide-binding</keyword>
<comment type="catalytic activity">
    <reaction evidence="1">
        <text>ATP + protein L-histidine = ADP + protein N-phospho-L-histidine.</text>
        <dbReference type="EC" id="2.7.13.3"/>
    </reaction>
</comment>
<keyword evidence="12 15" id="KW-1133">Transmembrane helix</keyword>
<dbReference type="CDD" id="cd00075">
    <property type="entry name" value="HATPase"/>
    <property type="match status" value="1"/>
</dbReference>
<dbReference type="Proteomes" id="UP000328092">
    <property type="component" value="Unassembled WGS sequence"/>
</dbReference>
<evidence type="ECO:0000256" key="13">
    <source>
        <dbReference type="ARBA" id="ARBA00023012"/>
    </source>
</evidence>
<feature type="domain" description="Histidine kinase" evidence="16">
    <location>
        <begin position="237"/>
        <end position="436"/>
    </location>
</feature>
<dbReference type="InterPro" id="IPR004358">
    <property type="entry name" value="Sig_transdc_His_kin-like_C"/>
</dbReference>
<feature type="domain" description="HAMP" evidence="17">
    <location>
        <begin position="177"/>
        <end position="229"/>
    </location>
</feature>
<keyword evidence="8 15" id="KW-0812">Transmembrane</keyword>
<dbReference type="OrthoDB" id="9804645at2"/>
<comment type="caution">
    <text evidence="18">The sequence shown here is derived from an EMBL/GenBank/DDBJ whole genome shotgun (WGS) entry which is preliminary data.</text>
</comment>
<keyword evidence="4" id="KW-1003">Cell membrane</keyword>
<evidence type="ECO:0000256" key="15">
    <source>
        <dbReference type="SAM" id="Phobius"/>
    </source>
</evidence>
<dbReference type="Gene3D" id="1.10.287.130">
    <property type="match status" value="1"/>
</dbReference>
<dbReference type="InterPro" id="IPR003594">
    <property type="entry name" value="HATPase_dom"/>
</dbReference>
<dbReference type="PANTHER" id="PTHR44936">
    <property type="entry name" value="SENSOR PROTEIN CREC"/>
    <property type="match status" value="1"/>
</dbReference>
<evidence type="ECO:0000256" key="2">
    <source>
        <dbReference type="ARBA" id="ARBA00004429"/>
    </source>
</evidence>
<dbReference type="InterPro" id="IPR005467">
    <property type="entry name" value="His_kinase_dom"/>
</dbReference>
<keyword evidence="10" id="KW-0418">Kinase</keyword>
<feature type="transmembrane region" description="Helical" evidence="15">
    <location>
        <begin position="20"/>
        <end position="41"/>
    </location>
</feature>
<dbReference type="GO" id="GO:0005886">
    <property type="term" value="C:plasma membrane"/>
    <property type="evidence" value="ECO:0007669"/>
    <property type="project" value="UniProtKB-SubCell"/>
</dbReference>
<evidence type="ECO:0000256" key="7">
    <source>
        <dbReference type="ARBA" id="ARBA00022679"/>
    </source>
</evidence>
<dbReference type="RefSeq" id="WP_139864708.1">
    <property type="nucleotide sequence ID" value="NZ_CAADFC020000033.1"/>
</dbReference>
<accession>A0A508U0Q8</accession>
<protein>
    <recommendedName>
        <fullName evidence="3">histidine kinase</fullName>
        <ecNumber evidence="3">2.7.13.3</ecNumber>
    </recommendedName>
</protein>
<dbReference type="PANTHER" id="PTHR44936:SF5">
    <property type="entry name" value="SENSOR HISTIDINE KINASE ENVZ"/>
    <property type="match status" value="1"/>
</dbReference>
<evidence type="ECO:0000256" key="4">
    <source>
        <dbReference type="ARBA" id="ARBA00022475"/>
    </source>
</evidence>
<gene>
    <name evidence="18" type="primary">envZ_4</name>
    <name evidence="18" type="ORF">CI1B_83110</name>
</gene>
<evidence type="ECO:0000256" key="3">
    <source>
        <dbReference type="ARBA" id="ARBA00012438"/>
    </source>
</evidence>
<dbReference type="SMART" id="SM00387">
    <property type="entry name" value="HATPase_c"/>
    <property type="match status" value="1"/>
</dbReference>
<evidence type="ECO:0000256" key="14">
    <source>
        <dbReference type="ARBA" id="ARBA00023136"/>
    </source>
</evidence>
<keyword evidence="11" id="KW-0067">ATP-binding</keyword>
<dbReference type="CDD" id="cd00082">
    <property type="entry name" value="HisKA"/>
    <property type="match status" value="1"/>
</dbReference>
<dbReference type="PRINTS" id="PR00344">
    <property type="entry name" value="BCTRLSENSOR"/>
</dbReference>
<dbReference type="PROSITE" id="PS50885">
    <property type="entry name" value="HAMP"/>
    <property type="match status" value="1"/>
</dbReference>
<evidence type="ECO:0000256" key="6">
    <source>
        <dbReference type="ARBA" id="ARBA00022553"/>
    </source>
</evidence>
<keyword evidence="7 18" id="KW-0808">Transferase</keyword>
<evidence type="ECO:0000313" key="18">
    <source>
        <dbReference type="EMBL" id="VIO79976.1"/>
    </source>
</evidence>
<evidence type="ECO:0000256" key="1">
    <source>
        <dbReference type="ARBA" id="ARBA00000085"/>
    </source>
</evidence>
<keyword evidence="5" id="KW-0997">Cell inner membrane</keyword>
<dbReference type="InterPro" id="IPR036097">
    <property type="entry name" value="HisK_dim/P_sf"/>
</dbReference>
<organism evidence="18 19">
    <name type="scientific">Bradyrhizobium ivorense</name>
    <dbReference type="NCBI Taxonomy" id="2511166"/>
    <lineage>
        <taxon>Bacteria</taxon>
        <taxon>Pseudomonadati</taxon>
        <taxon>Pseudomonadota</taxon>
        <taxon>Alphaproteobacteria</taxon>
        <taxon>Hyphomicrobiales</taxon>
        <taxon>Nitrobacteraceae</taxon>
        <taxon>Bradyrhizobium</taxon>
    </lineage>
</organism>
<dbReference type="Pfam" id="PF00672">
    <property type="entry name" value="HAMP"/>
    <property type="match status" value="1"/>
</dbReference>
<keyword evidence="6" id="KW-0597">Phosphoprotein</keyword>
<dbReference type="GO" id="GO:0005524">
    <property type="term" value="F:ATP binding"/>
    <property type="evidence" value="ECO:0007669"/>
    <property type="project" value="UniProtKB-KW"/>
</dbReference>
<proteinExistence type="predicted"/>
<evidence type="ECO:0000313" key="19">
    <source>
        <dbReference type="Proteomes" id="UP000328092"/>
    </source>
</evidence>
<dbReference type="SMART" id="SM00304">
    <property type="entry name" value="HAMP"/>
    <property type="match status" value="1"/>
</dbReference>
<evidence type="ECO:0000259" key="17">
    <source>
        <dbReference type="PROSITE" id="PS50885"/>
    </source>
</evidence>
<dbReference type="AlphaFoldDB" id="A0A508U0Q8"/>
<keyword evidence="13" id="KW-0902">Two-component regulatory system</keyword>
<dbReference type="EC" id="2.7.13.3" evidence="3"/>
<dbReference type="SUPFAM" id="SSF55874">
    <property type="entry name" value="ATPase domain of HSP90 chaperone/DNA topoisomerase II/histidine kinase"/>
    <property type="match status" value="1"/>
</dbReference>
<evidence type="ECO:0000256" key="5">
    <source>
        <dbReference type="ARBA" id="ARBA00022519"/>
    </source>
</evidence>
<evidence type="ECO:0000256" key="12">
    <source>
        <dbReference type="ARBA" id="ARBA00022989"/>
    </source>
</evidence>